<evidence type="ECO:0008006" key="3">
    <source>
        <dbReference type="Google" id="ProtNLM"/>
    </source>
</evidence>
<sequence length="166" mass="18823">MSEKIDIKFSSGSVYHSCHIHRLVVCTLLILLFSSFESRAFAANEYAVFSLNSEFEELTRSKVRMLYRGKAKSLQGKRVEISDWPESSIQRAEFYRFLLGKDTAQMNAYWASLSFSGKARPPKEIHTASVESLLNWLDENPNRIGYAPLELVPDDAKVLLVVGEGK</sequence>
<dbReference type="AlphaFoldDB" id="A0A9X1WFQ2"/>
<dbReference type="EMBL" id="JAJNNZ010000009">
    <property type="protein sequence ID" value="MCJ2377610.1"/>
    <property type="molecule type" value="Genomic_DNA"/>
</dbReference>
<evidence type="ECO:0000313" key="2">
    <source>
        <dbReference type="Proteomes" id="UP001139488"/>
    </source>
</evidence>
<dbReference type="Proteomes" id="UP001139488">
    <property type="component" value="Unassembled WGS sequence"/>
</dbReference>
<protein>
    <recommendedName>
        <fullName evidence="3">Phosphate ABC transporter substrate-binding protein</fullName>
    </recommendedName>
</protein>
<evidence type="ECO:0000313" key="1">
    <source>
        <dbReference type="EMBL" id="MCJ2377610.1"/>
    </source>
</evidence>
<proteinExistence type="predicted"/>
<name>A0A9X1WFQ2_9VIBR</name>
<dbReference type="RefSeq" id="WP_244357775.1">
    <property type="nucleotide sequence ID" value="NZ_JAJNNZ010000009.1"/>
</dbReference>
<reference evidence="1" key="1">
    <citation type="submission" date="2021-11" db="EMBL/GenBank/DDBJ databases">
        <title>Vibrio ZSDE26 sp. nov. and Vibrio ZSDZ34 sp. nov., isolated from coastal seawater in Qingdao.</title>
        <authorList>
            <person name="Zhang P."/>
        </authorList>
    </citation>
    <scope>NUCLEOTIDE SEQUENCE</scope>
    <source>
        <strain evidence="1">ZSDZ34</strain>
    </source>
</reference>
<dbReference type="SUPFAM" id="SSF53850">
    <property type="entry name" value="Periplasmic binding protein-like II"/>
    <property type="match status" value="1"/>
</dbReference>
<keyword evidence="2" id="KW-1185">Reference proteome</keyword>
<dbReference type="Gene3D" id="3.40.190.10">
    <property type="entry name" value="Periplasmic binding protein-like II"/>
    <property type="match status" value="1"/>
</dbReference>
<comment type="caution">
    <text evidence="1">The sequence shown here is derived from an EMBL/GenBank/DDBJ whole genome shotgun (WGS) entry which is preliminary data.</text>
</comment>
<gene>
    <name evidence="1" type="ORF">LNL84_12280</name>
</gene>
<accession>A0A9X1WFQ2</accession>
<organism evidence="1 2">
    <name type="scientific">Vibrio gelatinilyticus</name>
    <dbReference type="NCBI Taxonomy" id="2893468"/>
    <lineage>
        <taxon>Bacteria</taxon>
        <taxon>Pseudomonadati</taxon>
        <taxon>Pseudomonadota</taxon>
        <taxon>Gammaproteobacteria</taxon>
        <taxon>Vibrionales</taxon>
        <taxon>Vibrionaceae</taxon>
        <taxon>Vibrio</taxon>
    </lineage>
</organism>